<feature type="transmembrane region" description="Helical" evidence="2">
    <location>
        <begin position="50"/>
        <end position="68"/>
    </location>
</feature>
<feature type="region of interest" description="Disordered" evidence="1">
    <location>
        <begin position="357"/>
        <end position="401"/>
    </location>
</feature>
<evidence type="ECO:0000313" key="4">
    <source>
        <dbReference type="Proteomes" id="UP000813427"/>
    </source>
</evidence>
<dbReference type="Proteomes" id="UP000813427">
    <property type="component" value="Unassembled WGS sequence"/>
</dbReference>
<keyword evidence="2" id="KW-1133">Transmembrane helix</keyword>
<evidence type="ECO:0000256" key="1">
    <source>
        <dbReference type="SAM" id="MobiDB-lite"/>
    </source>
</evidence>
<proteinExistence type="predicted"/>
<sequence>MINTLWKSPAELDHQLPGRRESHDSVMSRLGGKNVVVFCSARVWRGTPKLILQIAAMFFTSFLIFGVLPDRLSGGRLGIGHAGIFPWGKPQAEPESNLRIVVFGSPDIVGNVRDPSSKRKTWTEELCVELNCMSYLSFIPENQRNRGLISNDLYDTEIEALVNITDQTNVTERPALDFGYIAQQYPTPSEVPDLASQIKSFLAMPPPEKTPRETLWIFSFGTWEIWNMAAMPRTDSEDTITSMVKLILDQAEVLYERSLDPSSIAYSDFWTNATESQLRELTAPGALGKVDRRKFESFRILAPMLFDISLTPGWQGRTKPPAPNSAVEQTRNAAELTKYWNQEIDFAIADWKERTTTKPKMPVSDKTEASDKSKRTETDEPIEHSEDIKEPPAEAVADEDERVIQAPYPMRNGLGVDIGKVILDAMTEGAMQHAAVVDLRGRGTLEKNDSMRFADVWIPCVKGATADLAINEDDITSECEVEDDHLFYDSFTVSERAMKGVVKEILAEIKEELFSPKERRGWLYGGW</sequence>
<accession>A0A8K0SF37</accession>
<organism evidence="3 4">
    <name type="scientific">Fusarium tricinctum</name>
    <dbReference type="NCBI Taxonomy" id="61284"/>
    <lineage>
        <taxon>Eukaryota</taxon>
        <taxon>Fungi</taxon>
        <taxon>Dikarya</taxon>
        <taxon>Ascomycota</taxon>
        <taxon>Pezizomycotina</taxon>
        <taxon>Sordariomycetes</taxon>
        <taxon>Hypocreomycetidae</taxon>
        <taxon>Hypocreales</taxon>
        <taxon>Nectriaceae</taxon>
        <taxon>Fusarium</taxon>
        <taxon>Fusarium tricinctum species complex</taxon>
    </lineage>
</organism>
<dbReference type="OrthoDB" id="5278722at2759"/>
<evidence type="ECO:0000256" key="2">
    <source>
        <dbReference type="SAM" id="Phobius"/>
    </source>
</evidence>
<evidence type="ECO:0000313" key="3">
    <source>
        <dbReference type="EMBL" id="KAH7263438.1"/>
    </source>
</evidence>
<feature type="compositionally biased region" description="Basic and acidic residues" evidence="1">
    <location>
        <begin position="363"/>
        <end position="392"/>
    </location>
</feature>
<name>A0A8K0SF37_9HYPO</name>
<reference evidence="3" key="1">
    <citation type="journal article" date="2021" name="Nat. Commun.">
        <title>Genetic determinants of endophytism in the Arabidopsis root mycobiome.</title>
        <authorList>
            <person name="Mesny F."/>
            <person name="Miyauchi S."/>
            <person name="Thiergart T."/>
            <person name="Pickel B."/>
            <person name="Atanasova L."/>
            <person name="Karlsson M."/>
            <person name="Huettel B."/>
            <person name="Barry K.W."/>
            <person name="Haridas S."/>
            <person name="Chen C."/>
            <person name="Bauer D."/>
            <person name="Andreopoulos W."/>
            <person name="Pangilinan J."/>
            <person name="LaButti K."/>
            <person name="Riley R."/>
            <person name="Lipzen A."/>
            <person name="Clum A."/>
            <person name="Drula E."/>
            <person name="Henrissat B."/>
            <person name="Kohler A."/>
            <person name="Grigoriev I.V."/>
            <person name="Martin F.M."/>
            <person name="Hacquard S."/>
        </authorList>
    </citation>
    <scope>NUCLEOTIDE SEQUENCE</scope>
    <source>
        <strain evidence="3">MPI-SDFR-AT-0068</strain>
    </source>
</reference>
<comment type="caution">
    <text evidence="3">The sequence shown here is derived from an EMBL/GenBank/DDBJ whole genome shotgun (WGS) entry which is preliminary data.</text>
</comment>
<keyword evidence="4" id="KW-1185">Reference proteome</keyword>
<keyword evidence="2" id="KW-0472">Membrane</keyword>
<keyword evidence="2" id="KW-0812">Transmembrane</keyword>
<dbReference type="AlphaFoldDB" id="A0A8K0SF37"/>
<gene>
    <name evidence="3" type="ORF">BKA59DRAFT_56349</name>
</gene>
<dbReference type="EMBL" id="JAGPXF010000001">
    <property type="protein sequence ID" value="KAH7263438.1"/>
    <property type="molecule type" value="Genomic_DNA"/>
</dbReference>
<protein>
    <submittedName>
        <fullName evidence="3">Uncharacterized protein</fullName>
    </submittedName>
</protein>